<organism evidence="1 2">
    <name type="scientific">Desulfoluna butyratoxydans</name>
    <dbReference type="NCBI Taxonomy" id="231438"/>
    <lineage>
        <taxon>Bacteria</taxon>
        <taxon>Pseudomonadati</taxon>
        <taxon>Thermodesulfobacteriota</taxon>
        <taxon>Desulfobacteria</taxon>
        <taxon>Desulfobacterales</taxon>
        <taxon>Desulfolunaceae</taxon>
        <taxon>Desulfoluna</taxon>
    </lineage>
</organism>
<proteinExistence type="predicted"/>
<sequence>MENGEVQEFFIAGENYCVNVLAFEKPDVTESIR</sequence>
<accession>A0A4U8YP01</accession>
<evidence type="ECO:0000313" key="1">
    <source>
        <dbReference type="EMBL" id="VFQ45167.1"/>
    </source>
</evidence>
<gene>
    <name evidence="1" type="ORF">MSL71_28240</name>
</gene>
<dbReference type="Proteomes" id="UP000507962">
    <property type="component" value="Unassembled WGS sequence"/>
</dbReference>
<protein>
    <submittedName>
        <fullName evidence="1">Uncharacterized protein</fullName>
    </submittedName>
</protein>
<dbReference type="AlphaFoldDB" id="A0A4U8YP01"/>
<name>A0A4U8YP01_9BACT</name>
<keyword evidence="2" id="KW-1185">Reference proteome</keyword>
<dbReference type="EMBL" id="CAADHO010000004">
    <property type="protein sequence ID" value="VFQ45167.1"/>
    <property type="molecule type" value="Genomic_DNA"/>
</dbReference>
<evidence type="ECO:0000313" key="2">
    <source>
        <dbReference type="Proteomes" id="UP000507962"/>
    </source>
</evidence>
<reference evidence="1 2" key="1">
    <citation type="submission" date="2019-03" db="EMBL/GenBank/DDBJ databases">
        <authorList>
            <person name="Nijsse B."/>
        </authorList>
    </citation>
    <scope>NUCLEOTIDE SEQUENCE [LARGE SCALE GENOMIC DNA]</scope>
    <source>
        <strain evidence="1">Desulfoluna butyratoxydans MSL71</strain>
    </source>
</reference>